<feature type="domain" description="Glycoamylase-like" evidence="1">
    <location>
        <begin position="231"/>
        <end position="469"/>
    </location>
</feature>
<organism evidence="2 3">
    <name type="scientific">Bythopirellula goksoeyrii</name>
    <dbReference type="NCBI Taxonomy" id="1400387"/>
    <lineage>
        <taxon>Bacteria</taxon>
        <taxon>Pseudomonadati</taxon>
        <taxon>Planctomycetota</taxon>
        <taxon>Planctomycetia</taxon>
        <taxon>Pirellulales</taxon>
        <taxon>Lacipirellulaceae</taxon>
        <taxon>Bythopirellula</taxon>
    </lineage>
</organism>
<dbReference type="Proteomes" id="UP000323917">
    <property type="component" value="Chromosome"/>
</dbReference>
<dbReference type="AlphaFoldDB" id="A0A5B9QCW3"/>
<protein>
    <recommendedName>
        <fullName evidence="1">Glycoamylase-like domain-containing protein</fullName>
    </recommendedName>
</protein>
<dbReference type="Gene3D" id="1.50.10.140">
    <property type="match status" value="1"/>
</dbReference>
<dbReference type="InterPro" id="IPR019282">
    <property type="entry name" value="Glycoamylase-like_cons_dom"/>
</dbReference>
<reference evidence="2 3" key="1">
    <citation type="submission" date="2019-08" db="EMBL/GenBank/DDBJ databases">
        <title>Deep-cultivation of Planctomycetes and their phenomic and genomic characterization uncovers novel biology.</title>
        <authorList>
            <person name="Wiegand S."/>
            <person name="Jogler M."/>
            <person name="Boedeker C."/>
            <person name="Pinto D."/>
            <person name="Vollmers J."/>
            <person name="Rivas-Marin E."/>
            <person name="Kohn T."/>
            <person name="Peeters S.H."/>
            <person name="Heuer A."/>
            <person name="Rast P."/>
            <person name="Oberbeckmann S."/>
            <person name="Bunk B."/>
            <person name="Jeske O."/>
            <person name="Meyerdierks A."/>
            <person name="Storesund J.E."/>
            <person name="Kallscheuer N."/>
            <person name="Luecker S."/>
            <person name="Lage O.M."/>
            <person name="Pohl T."/>
            <person name="Merkel B.J."/>
            <person name="Hornburger P."/>
            <person name="Mueller R.-W."/>
            <person name="Bruemmer F."/>
            <person name="Labrenz M."/>
            <person name="Spormann A.M."/>
            <person name="Op den Camp H."/>
            <person name="Overmann J."/>
            <person name="Amann R."/>
            <person name="Jetten M.S.M."/>
            <person name="Mascher T."/>
            <person name="Medema M.H."/>
            <person name="Devos D.P."/>
            <person name="Kaster A.-K."/>
            <person name="Ovreas L."/>
            <person name="Rohde M."/>
            <person name="Galperin M.Y."/>
            <person name="Jogler C."/>
        </authorList>
    </citation>
    <scope>NUCLEOTIDE SEQUENCE [LARGE SCALE GENOMIC DNA]</scope>
    <source>
        <strain evidence="2 3">Pr1d</strain>
    </source>
</reference>
<keyword evidence="3" id="KW-1185">Reference proteome</keyword>
<name>A0A5B9QCW3_9BACT</name>
<dbReference type="Pfam" id="PF10091">
    <property type="entry name" value="Glycoamylase"/>
    <property type="match status" value="1"/>
</dbReference>
<dbReference type="KEGG" id="bgok:Pr1d_27540"/>
<evidence type="ECO:0000259" key="1">
    <source>
        <dbReference type="Pfam" id="PF10091"/>
    </source>
</evidence>
<evidence type="ECO:0000313" key="2">
    <source>
        <dbReference type="EMBL" id="QEG35455.1"/>
    </source>
</evidence>
<sequence length="485" mass="54448">MRIIQSFCGIASRFFWMGMMLVASTVSGEQDVLRSSDTTKAISQAFSSEDEALLDEIQEGCFRFLWKEVGSPVPLVKDRLTNDRVSSLAGVGFQLSAIPIGVERGWITRQEGHDRALAILQGIIPRTDNKKFGIYLHYVDLNEGGMHQDKGLQVQASTIDHALLQAGAMTAASYFDGEVAGLVDKMVADANWKIYQTQPEGFVSFGWRPDDEGHDLDKPGDFRPWNWHDASAEEQIVTFLAVGTPVADHTVPPEVYYRLHRVLKQHKDMAPYAVSWGGPAFTYFFNHCWIDYRSLRADSPSDFGVDQPSIDWFENSSRAMLTHRQRCIEKSDEFKTMGPNSWGLSPAADVNPDGTMGYIVQSVRPNLEEKDNFCGGTVTPYAAGSAIMFVPELSVKALRHFRNLKDEEGNYVVWREFSKGGYGLLDSFNLDRNEQQGTPDYISIDEGPMLLAIENARTGLVWKLFMQHPSAQLAIERLRLKKLAE</sequence>
<accession>A0A5B9QCW3</accession>
<evidence type="ECO:0000313" key="3">
    <source>
        <dbReference type="Proteomes" id="UP000323917"/>
    </source>
</evidence>
<gene>
    <name evidence="2" type="ORF">Pr1d_27540</name>
</gene>
<dbReference type="EMBL" id="CP042913">
    <property type="protein sequence ID" value="QEG35455.1"/>
    <property type="molecule type" value="Genomic_DNA"/>
</dbReference>
<proteinExistence type="predicted"/>